<accession>A0A369QF17</accession>
<organism evidence="1 2">
    <name type="scientific">Adhaeribacter pallidiroseus</name>
    <dbReference type="NCBI Taxonomy" id="2072847"/>
    <lineage>
        <taxon>Bacteria</taxon>
        <taxon>Pseudomonadati</taxon>
        <taxon>Bacteroidota</taxon>
        <taxon>Cytophagia</taxon>
        <taxon>Cytophagales</taxon>
        <taxon>Hymenobacteraceae</taxon>
        <taxon>Adhaeribacter</taxon>
    </lineage>
</organism>
<dbReference type="Proteomes" id="UP000253919">
    <property type="component" value="Unassembled WGS sequence"/>
</dbReference>
<gene>
    <name evidence="1" type="ORF">AHMF7616_01906</name>
</gene>
<dbReference type="RefSeq" id="WP_115372634.1">
    <property type="nucleotide sequence ID" value="NZ_QASA01000001.1"/>
</dbReference>
<reference evidence="1 2" key="1">
    <citation type="submission" date="2018-04" db="EMBL/GenBank/DDBJ databases">
        <title>Adhaeribacter sp. HMF7616 genome sequencing and assembly.</title>
        <authorList>
            <person name="Kang H."/>
            <person name="Kang J."/>
            <person name="Cha I."/>
            <person name="Kim H."/>
            <person name="Joh K."/>
        </authorList>
    </citation>
    <scope>NUCLEOTIDE SEQUENCE [LARGE SCALE GENOMIC DNA]</scope>
    <source>
        <strain evidence="1 2">HMF7616</strain>
    </source>
</reference>
<evidence type="ECO:0000313" key="1">
    <source>
        <dbReference type="EMBL" id="RDC63304.1"/>
    </source>
</evidence>
<protein>
    <submittedName>
        <fullName evidence="1">Uncharacterized protein</fullName>
    </submittedName>
</protein>
<evidence type="ECO:0000313" key="2">
    <source>
        <dbReference type="Proteomes" id="UP000253919"/>
    </source>
</evidence>
<name>A0A369QF17_9BACT</name>
<dbReference type="AlphaFoldDB" id="A0A369QF17"/>
<sequence length="97" mass="11033">MQPAKYTPSAKALKFRETALTKAFLVFVDGDTGKRYSRDFSSSSPSAPANKELGLYRLKKMVKTYQTKKHKGGVVRATIYCNLTDTILFKYEKGEWQ</sequence>
<comment type="caution">
    <text evidence="1">The sequence shown here is derived from an EMBL/GenBank/DDBJ whole genome shotgun (WGS) entry which is preliminary data.</text>
</comment>
<proteinExistence type="predicted"/>
<keyword evidence="2" id="KW-1185">Reference proteome</keyword>
<dbReference type="EMBL" id="QASA01000001">
    <property type="protein sequence ID" value="RDC63304.1"/>
    <property type="molecule type" value="Genomic_DNA"/>
</dbReference>